<dbReference type="RefSeq" id="WP_345232809.1">
    <property type="nucleotide sequence ID" value="NZ_BAABIQ010000040.1"/>
</dbReference>
<evidence type="ECO:0000313" key="2">
    <source>
        <dbReference type="Proteomes" id="UP001501411"/>
    </source>
</evidence>
<protein>
    <submittedName>
        <fullName evidence="1">Uncharacterized protein</fullName>
    </submittedName>
</protein>
<organism evidence="1 2">
    <name type="scientific">Olivibacter ginsenosidimutans</name>
    <dbReference type="NCBI Taxonomy" id="1176537"/>
    <lineage>
        <taxon>Bacteria</taxon>
        <taxon>Pseudomonadati</taxon>
        <taxon>Bacteroidota</taxon>
        <taxon>Sphingobacteriia</taxon>
        <taxon>Sphingobacteriales</taxon>
        <taxon>Sphingobacteriaceae</taxon>
        <taxon>Olivibacter</taxon>
    </lineage>
</organism>
<keyword evidence="2" id="KW-1185">Reference proteome</keyword>
<sequence>MNVWQCKNVLYDSDTIQEEIGKAGLFEVFFQKIMVTNFFACSDNASPMDSVPNAVVTGNVVGKMTNNGMNERRGVLMKYN</sequence>
<gene>
    <name evidence="1" type="ORF">GCM10023231_30720</name>
</gene>
<name>A0ABP9BT40_9SPHI</name>
<accession>A0ABP9BT40</accession>
<proteinExistence type="predicted"/>
<comment type="caution">
    <text evidence="1">The sequence shown here is derived from an EMBL/GenBank/DDBJ whole genome shotgun (WGS) entry which is preliminary data.</text>
</comment>
<dbReference type="Proteomes" id="UP001501411">
    <property type="component" value="Unassembled WGS sequence"/>
</dbReference>
<reference evidence="2" key="1">
    <citation type="journal article" date="2019" name="Int. J. Syst. Evol. Microbiol.">
        <title>The Global Catalogue of Microorganisms (GCM) 10K type strain sequencing project: providing services to taxonomists for standard genome sequencing and annotation.</title>
        <authorList>
            <consortium name="The Broad Institute Genomics Platform"/>
            <consortium name="The Broad Institute Genome Sequencing Center for Infectious Disease"/>
            <person name="Wu L."/>
            <person name="Ma J."/>
        </authorList>
    </citation>
    <scope>NUCLEOTIDE SEQUENCE [LARGE SCALE GENOMIC DNA]</scope>
    <source>
        <strain evidence="2">JCM 18200</strain>
    </source>
</reference>
<evidence type="ECO:0000313" key="1">
    <source>
        <dbReference type="EMBL" id="GAA4799775.1"/>
    </source>
</evidence>
<dbReference type="EMBL" id="BAABIQ010000040">
    <property type="protein sequence ID" value="GAA4799775.1"/>
    <property type="molecule type" value="Genomic_DNA"/>
</dbReference>